<protein>
    <submittedName>
        <fullName evidence="1">Uncharacterized protein</fullName>
    </submittedName>
</protein>
<dbReference type="AlphaFoldDB" id="A0A379VKK9"/>
<evidence type="ECO:0000313" key="1">
    <source>
        <dbReference type="EMBL" id="SUH07123.1"/>
    </source>
</evidence>
<organism evidence="1 2">
    <name type="scientific">Salmonella enterica I</name>
    <dbReference type="NCBI Taxonomy" id="59201"/>
    <lineage>
        <taxon>Bacteria</taxon>
        <taxon>Pseudomonadati</taxon>
        <taxon>Pseudomonadota</taxon>
        <taxon>Gammaproteobacteria</taxon>
        <taxon>Enterobacterales</taxon>
        <taxon>Enterobacteriaceae</taxon>
        <taxon>Salmonella</taxon>
    </lineage>
</organism>
<sequence length="137" mass="16063">MKMFGLEPAYIFGGEIKFFFIKKIEFSDGKIIIDNDICVMVTKKFSTQTEYSYYIQIHRKKKEKLYLITNFKKISSALRKPIHTFPDGIMPSNRRENKLINILNSHKKDSDLIFLLKELIISIEVAVSTMFLSLINF</sequence>
<reference evidence="1 2" key="1">
    <citation type="submission" date="2018-06" db="EMBL/GenBank/DDBJ databases">
        <authorList>
            <consortium name="Pathogen Informatics"/>
            <person name="Doyle S."/>
        </authorList>
    </citation>
    <scope>NUCLEOTIDE SEQUENCE [LARGE SCALE GENOMIC DNA]</scope>
    <source>
        <strain evidence="1 2">NCTC8256</strain>
    </source>
</reference>
<proteinExistence type="predicted"/>
<name>A0A379VKK9_SALET</name>
<dbReference type="EMBL" id="UGXR01000001">
    <property type="protein sequence ID" value="SUH07123.1"/>
    <property type="molecule type" value="Genomic_DNA"/>
</dbReference>
<accession>A0A379VKK9</accession>
<dbReference type="Proteomes" id="UP000254346">
    <property type="component" value="Unassembled WGS sequence"/>
</dbReference>
<evidence type="ECO:0000313" key="2">
    <source>
        <dbReference type="Proteomes" id="UP000254346"/>
    </source>
</evidence>
<gene>
    <name evidence="1" type="ORF">NCTC8256_01001</name>
</gene>